<dbReference type="Proteomes" id="UP001151760">
    <property type="component" value="Unassembled WGS sequence"/>
</dbReference>
<feature type="compositionally biased region" description="Polar residues" evidence="1">
    <location>
        <begin position="7"/>
        <end position="22"/>
    </location>
</feature>
<name>A0ABQ5ARD8_9ASTR</name>
<feature type="region of interest" description="Disordered" evidence="1">
    <location>
        <begin position="1"/>
        <end position="196"/>
    </location>
</feature>
<feature type="compositionally biased region" description="Basic and acidic residues" evidence="1">
    <location>
        <begin position="47"/>
        <end position="59"/>
    </location>
</feature>
<proteinExistence type="predicted"/>
<feature type="compositionally biased region" description="Gly residues" evidence="1">
    <location>
        <begin position="134"/>
        <end position="150"/>
    </location>
</feature>
<evidence type="ECO:0000313" key="2">
    <source>
        <dbReference type="EMBL" id="GJT04337.1"/>
    </source>
</evidence>
<organism evidence="2 3">
    <name type="scientific">Tanacetum coccineum</name>
    <dbReference type="NCBI Taxonomy" id="301880"/>
    <lineage>
        <taxon>Eukaryota</taxon>
        <taxon>Viridiplantae</taxon>
        <taxon>Streptophyta</taxon>
        <taxon>Embryophyta</taxon>
        <taxon>Tracheophyta</taxon>
        <taxon>Spermatophyta</taxon>
        <taxon>Magnoliopsida</taxon>
        <taxon>eudicotyledons</taxon>
        <taxon>Gunneridae</taxon>
        <taxon>Pentapetalae</taxon>
        <taxon>asterids</taxon>
        <taxon>campanulids</taxon>
        <taxon>Asterales</taxon>
        <taxon>Asteraceae</taxon>
        <taxon>Asteroideae</taxon>
        <taxon>Anthemideae</taxon>
        <taxon>Anthemidinae</taxon>
        <taxon>Tanacetum</taxon>
    </lineage>
</organism>
<evidence type="ECO:0000256" key="1">
    <source>
        <dbReference type="SAM" id="MobiDB-lite"/>
    </source>
</evidence>
<reference evidence="2" key="2">
    <citation type="submission" date="2022-01" db="EMBL/GenBank/DDBJ databases">
        <authorList>
            <person name="Yamashiro T."/>
            <person name="Shiraishi A."/>
            <person name="Satake H."/>
            <person name="Nakayama K."/>
        </authorList>
    </citation>
    <scope>NUCLEOTIDE SEQUENCE</scope>
</reference>
<evidence type="ECO:0000313" key="3">
    <source>
        <dbReference type="Proteomes" id="UP001151760"/>
    </source>
</evidence>
<dbReference type="EMBL" id="BQNB010012502">
    <property type="protein sequence ID" value="GJT04337.1"/>
    <property type="molecule type" value="Genomic_DNA"/>
</dbReference>
<feature type="compositionally biased region" description="Polar residues" evidence="1">
    <location>
        <begin position="156"/>
        <end position="170"/>
    </location>
</feature>
<sequence>MDGQDELLTSTHTRNTAAQSLTEKAHIEDQDLRILVGRPKKKRKRSKHEDEPFVKDGKLSRKGRTITCQSCGNIGHNKATCKGQGRKATTGGNNAEGSGSASRQAQQTQPAVDQDGSGGSGFGAVLGLSAAGEGAAGGPGGHDAGEGEGAAGVARQGSSRSQVPVSQTRNADGREMGDGVPTQSSAAGGASEWSFL</sequence>
<gene>
    <name evidence="2" type="ORF">Tco_0838799</name>
</gene>
<feature type="compositionally biased region" description="Low complexity" evidence="1">
    <location>
        <begin position="88"/>
        <end position="102"/>
    </location>
</feature>
<protein>
    <recommendedName>
        <fullName evidence="4">Transposase, mutator type</fullName>
    </recommendedName>
</protein>
<accession>A0ABQ5ARD8</accession>
<keyword evidence="3" id="KW-1185">Reference proteome</keyword>
<evidence type="ECO:0008006" key="4">
    <source>
        <dbReference type="Google" id="ProtNLM"/>
    </source>
</evidence>
<comment type="caution">
    <text evidence="2">The sequence shown here is derived from an EMBL/GenBank/DDBJ whole genome shotgun (WGS) entry which is preliminary data.</text>
</comment>
<feature type="compositionally biased region" description="Basic and acidic residues" evidence="1">
    <location>
        <begin position="23"/>
        <end position="32"/>
    </location>
</feature>
<reference evidence="2" key="1">
    <citation type="journal article" date="2022" name="Int. J. Mol. Sci.">
        <title>Draft Genome of Tanacetum Coccineum: Genomic Comparison of Closely Related Tanacetum-Family Plants.</title>
        <authorList>
            <person name="Yamashiro T."/>
            <person name="Shiraishi A."/>
            <person name="Nakayama K."/>
            <person name="Satake H."/>
        </authorList>
    </citation>
    <scope>NUCLEOTIDE SEQUENCE</scope>
</reference>